<dbReference type="EMBL" id="HBUE01186111">
    <property type="protein sequence ID" value="CAG6522693.1"/>
    <property type="molecule type" value="Transcribed_RNA"/>
</dbReference>
<sequence length="138" mass="15469">MSEIRPTTQGNSQSQLKLDPPYLPPDSPCWSLQTCCANPERKRPANLVQNDSCSFLADRALCYETDPCKQVLRHVCQDDSTHWHVCHQLLSSSSRCWLHDSGSTSQLGTKTDLLHQTTILAKRNRPSRKSACRGSLCS</sequence>
<dbReference type="EMBL" id="HBUE01291841">
    <property type="protein sequence ID" value="CAG6574325.1"/>
    <property type="molecule type" value="Transcribed_RNA"/>
</dbReference>
<dbReference type="AlphaFoldDB" id="A0A8D8JIB8"/>
<name>A0A8D8JIB8_CULPI</name>
<reference evidence="1" key="1">
    <citation type="submission" date="2021-05" db="EMBL/GenBank/DDBJ databases">
        <authorList>
            <person name="Alioto T."/>
            <person name="Alioto T."/>
            <person name="Gomez Garrido J."/>
        </authorList>
    </citation>
    <scope>NUCLEOTIDE SEQUENCE</scope>
</reference>
<dbReference type="EMBL" id="HBUE01291839">
    <property type="protein sequence ID" value="CAG6574324.1"/>
    <property type="molecule type" value="Transcribed_RNA"/>
</dbReference>
<proteinExistence type="predicted"/>
<dbReference type="EMBL" id="HBUE01186113">
    <property type="protein sequence ID" value="CAG6522694.1"/>
    <property type="molecule type" value="Transcribed_RNA"/>
</dbReference>
<organism evidence="1">
    <name type="scientific">Culex pipiens</name>
    <name type="common">House mosquito</name>
    <dbReference type="NCBI Taxonomy" id="7175"/>
    <lineage>
        <taxon>Eukaryota</taxon>
        <taxon>Metazoa</taxon>
        <taxon>Ecdysozoa</taxon>
        <taxon>Arthropoda</taxon>
        <taxon>Hexapoda</taxon>
        <taxon>Insecta</taxon>
        <taxon>Pterygota</taxon>
        <taxon>Neoptera</taxon>
        <taxon>Endopterygota</taxon>
        <taxon>Diptera</taxon>
        <taxon>Nematocera</taxon>
        <taxon>Culicoidea</taxon>
        <taxon>Culicidae</taxon>
        <taxon>Culicinae</taxon>
        <taxon>Culicini</taxon>
        <taxon>Culex</taxon>
        <taxon>Culex</taxon>
    </lineage>
</organism>
<protein>
    <submittedName>
        <fullName evidence="1">(northern house mosquito) hypothetical protein</fullName>
    </submittedName>
</protein>
<accession>A0A8D8JIB8</accession>
<evidence type="ECO:0000313" key="1">
    <source>
        <dbReference type="EMBL" id="CAG6574325.1"/>
    </source>
</evidence>